<dbReference type="Pfam" id="PF11160">
    <property type="entry name" value="Hva1_TUDOR"/>
    <property type="match status" value="1"/>
</dbReference>
<organism evidence="3 4">
    <name type="scientific">Penicillium daleae</name>
    <dbReference type="NCBI Taxonomy" id="63821"/>
    <lineage>
        <taxon>Eukaryota</taxon>
        <taxon>Fungi</taxon>
        <taxon>Dikarya</taxon>
        <taxon>Ascomycota</taxon>
        <taxon>Pezizomycotina</taxon>
        <taxon>Eurotiomycetes</taxon>
        <taxon>Eurotiomycetidae</taxon>
        <taxon>Eurotiales</taxon>
        <taxon>Aspergillaceae</taxon>
        <taxon>Penicillium</taxon>
    </lineage>
</organism>
<accession>A0AAD6BW06</accession>
<protein>
    <recommendedName>
        <fullName evidence="2">Hypervirulence associated protein TUDOR domain-containing protein</fullName>
    </recommendedName>
</protein>
<dbReference type="EMBL" id="JAPVEA010000009">
    <property type="protein sequence ID" value="KAJ5432372.1"/>
    <property type="molecule type" value="Genomic_DNA"/>
</dbReference>
<dbReference type="AlphaFoldDB" id="A0AAD6BW06"/>
<dbReference type="GeneID" id="81605153"/>
<reference evidence="3" key="1">
    <citation type="submission" date="2022-12" db="EMBL/GenBank/DDBJ databases">
        <authorList>
            <person name="Petersen C."/>
        </authorList>
    </citation>
    <scope>NUCLEOTIDE SEQUENCE</scope>
    <source>
        <strain evidence="3">IBT 16125</strain>
    </source>
</reference>
<feature type="compositionally biased region" description="Basic and acidic residues" evidence="1">
    <location>
        <begin position="37"/>
        <end position="47"/>
    </location>
</feature>
<dbReference type="Proteomes" id="UP001213681">
    <property type="component" value="Unassembled WGS sequence"/>
</dbReference>
<dbReference type="InterPro" id="IPR021331">
    <property type="entry name" value="Hva1_TUDOR"/>
</dbReference>
<sequence>MVTHIVDKYGNAIQEGDYVFSRIRGGSHEGKVQEIVTDEQRAEERSVKHPPKVSLHNKDGKVVAHNPGTLEIRNEST</sequence>
<evidence type="ECO:0000256" key="1">
    <source>
        <dbReference type="SAM" id="MobiDB-lite"/>
    </source>
</evidence>
<proteinExistence type="predicted"/>
<evidence type="ECO:0000259" key="2">
    <source>
        <dbReference type="Pfam" id="PF11160"/>
    </source>
</evidence>
<evidence type="ECO:0000313" key="3">
    <source>
        <dbReference type="EMBL" id="KAJ5432372.1"/>
    </source>
</evidence>
<keyword evidence="4" id="KW-1185">Reference proteome</keyword>
<feature type="domain" description="Hypervirulence associated protein TUDOR" evidence="2">
    <location>
        <begin position="16"/>
        <end position="70"/>
    </location>
</feature>
<feature type="region of interest" description="Disordered" evidence="1">
    <location>
        <begin position="37"/>
        <end position="77"/>
    </location>
</feature>
<evidence type="ECO:0000313" key="4">
    <source>
        <dbReference type="Proteomes" id="UP001213681"/>
    </source>
</evidence>
<gene>
    <name evidence="3" type="ORF">N7458_011528</name>
</gene>
<comment type="caution">
    <text evidence="3">The sequence shown here is derived from an EMBL/GenBank/DDBJ whole genome shotgun (WGS) entry which is preliminary data.</text>
</comment>
<dbReference type="RefSeq" id="XP_056759664.1">
    <property type="nucleotide sequence ID" value="XM_056914910.1"/>
</dbReference>
<dbReference type="Gene3D" id="2.30.30.1060">
    <property type="match status" value="1"/>
</dbReference>
<name>A0AAD6BW06_9EURO</name>
<reference evidence="3" key="2">
    <citation type="journal article" date="2023" name="IMA Fungus">
        <title>Comparative genomic study of the Penicillium genus elucidates a diverse pangenome and 15 lateral gene transfer events.</title>
        <authorList>
            <person name="Petersen C."/>
            <person name="Sorensen T."/>
            <person name="Nielsen M.R."/>
            <person name="Sondergaard T.E."/>
            <person name="Sorensen J.L."/>
            <person name="Fitzpatrick D.A."/>
            <person name="Frisvad J.C."/>
            <person name="Nielsen K.L."/>
        </authorList>
    </citation>
    <scope>NUCLEOTIDE SEQUENCE</scope>
    <source>
        <strain evidence="3">IBT 16125</strain>
    </source>
</reference>